<gene>
    <name evidence="2" type="ORF">HYDPIDRAFT_171206</name>
</gene>
<dbReference type="Proteomes" id="UP000053820">
    <property type="component" value="Unassembled WGS sequence"/>
</dbReference>
<sequence length="305" mass="33456">MCLPASHAQASSTGTSDGKRKADHSVTTESLPAAMKKSKPSTMGGLKDTYCTPAKSHAGRVISATPVSTKQPTRGNSPTFTYGGLKDEDDTAKATLAKSSMAVAQPGRALAVRNMPLAKITPDAPTECLRDSSTISIATRTCQVATNDVLPLGTRQCFKQCMQRAYEWHSVIGRAAHKAVEAWWQTDKKYNSPEDRLAFIELTLGPNLPFIYEHVEVRPNGSVNVERVLTFCHLTGEKQLSENKGDNSFSDKTWGTKSIYYMQLVSKVGRKKCQDGLALASKFRLPLSSHVQSHARWWPATHFLE</sequence>
<name>A0A0C9W7Y2_9AGAM</name>
<feature type="region of interest" description="Disordered" evidence="1">
    <location>
        <begin position="1"/>
        <end position="45"/>
    </location>
</feature>
<evidence type="ECO:0000313" key="3">
    <source>
        <dbReference type="Proteomes" id="UP000053820"/>
    </source>
</evidence>
<dbReference type="OrthoDB" id="2682674at2759"/>
<accession>A0A0C9W7Y2</accession>
<evidence type="ECO:0000313" key="2">
    <source>
        <dbReference type="EMBL" id="KIJ58637.1"/>
    </source>
</evidence>
<organism evidence="2 3">
    <name type="scientific">Hydnomerulius pinastri MD-312</name>
    <dbReference type="NCBI Taxonomy" id="994086"/>
    <lineage>
        <taxon>Eukaryota</taxon>
        <taxon>Fungi</taxon>
        <taxon>Dikarya</taxon>
        <taxon>Basidiomycota</taxon>
        <taxon>Agaricomycotina</taxon>
        <taxon>Agaricomycetes</taxon>
        <taxon>Agaricomycetidae</taxon>
        <taxon>Boletales</taxon>
        <taxon>Boletales incertae sedis</taxon>
        <taxon>Leucogyrophana</taxon>
    </lineage>
</organism>
<dbReference type="EMBL" id="KN839920">
    <property type="protein sequence ID" value="KIJ58637.1"/>
    <property type="molecule type" value="Genomic_DNA"/>
</dbReference>
<dbReference type="HOGENOM" id="CLU_912341_0_0_1"/>
<evidence type="ECO:0000256" key="1">
    <source>
        <dbReference type="SAM" id="MobiDB-lite"/>
    </source>
</evidence>
<keyword evidence="3" id="KW-1185">Reference proteome</keyword>
<proteinExistence type="predicted"/>
<protein>
    <submittedName>
        <fullName evidence="2">Uncharacterized protein</fullName>
    </submittedName>
</protein>
<dbReference type="AlphaFoldDB" id="A0A0C9W7Y2"/>
<feature type="compositionally biased region" description="Basic and acidic residues" evidence="1">
    <location>
        <begin position="17"/>
        <end position="26"/>
    </location>
</feature>
<reference evidence="2 3" key="1">
    <citation type="submission" date="2014-04" db="EMBL/GenBank/DDBJ databases">
        <title>Evolutionary Origins and Diversification of the Mycorrhizal Mutualists.</title>
        <authorList>
            <consortium name="DOE Joint Genome Institute"/>
            <consortium name="Mycorrhizal Genomics Consortium"/>
            <person name="Kohler A."/>
            <person name="Kuo A."/>
            <person name="Nagy L.G."/>
            <person name="Floudas D."/>
            <person name="Copeland A."/>
            <person name="Barry K.W."/>
            <person name="Cichocki N."/>
            <person name="Veneault-Fourrey C."/>
            <person name="LaButti K."/>
            <person name="Lindquist E.A."/>
            <person name="Lipzen A."/>
            <person name="Lundell T."/>
            <person name="Morin E."/>
            <person name="Murat C."/>
            <person name="Riley R."/>
            <person name="Ohm R."/>
            <person name="Sun H."/>
            <person name="Tunlid A."/>
            <person name="Henrissat B."/>
            <person name="Grigoriev I.V."/>
            <person name="Hibbett D.S."/>
            <person name="Martin F."/>
        </authorList>
    </citation>
    <scope>NUCLEOTIDE SEQUENCE [LARGE SCALE GENOMIC DNA]</scope>
    <source>
        <strain evidence="2 3">MD-312</strain>
    </source>
</reference>